<reference evidence="2 3" key="1">
    <citation type="submission" date="2022-03" db="EMBL/GenBank/DDBJ databases">
        <title>Hymenobactersp. isolated from the air.</title>
        <authorList>
            <person name="Won M."/>
            <person name="Kwon S.-W."/>
        </authorList>
    </citation>
    <scope>NUCLEOTIDE SEQUENCE [LARGE SCALE GENOMIC DNA]</scope>
    <source>
        <strain evidence="2 3">KACC 21982</strain>
    </source>
</reference>
<evidence type="ECO:0000313" key="2">
    <source>
        <dbReference type="EMBL" id="UOG74416.1"/>
    </source>
</evidence>
<feature type="chain" id="PRO_5045464570" description="PEGA domain-containing protein" evidence="1">
    <location>
        <begin position="20"/>
        <end position="166"/>
    </location>
</feature>
<evidence type="ECO:0000256" key="1">
    <source>
        <dbReference type="SAM" id="SignalP"/>
    </source>
</evidence>
<evidence type="ECO:0008006" key="4">
    <source>
        <dbReference type="Google" id="ProtNLM"/>
    </source>
</evidence>
<sequence>MKVTLPFALAATLLLGSCASIVSKSRYPVVISSVPAGANFTVTNRDGKEVFSGVAPTAVTLKSGSGYMRREIYTLTFKKEGFEDKKLTLESDVNGWYFGNIVFGGLIGFLIVDPLTGAMYRISDKEIQGALSPIGQGFNPTDTHPLHIMSLNDVPDALRSKMVPVE</sequence>
<proteinExistence type="predicted"/>
<organism evidence="2 3">
    <name type="scientific">Hymenobacter tibetensis</name>
    <dbReference type="NCBI Taxonomy" id="497967"/>
    <lineage>
        <taxon>Bacteria</taxon>
        <taxon>Pseudomonadati</taxon>
        <taxon>Bacteroidota</taxon>
        <taxon>Cytophagia</taxon>
        <taxon>Cytophagales</taxon>
        <taxon>Hymenobacteraceae</taxon>
        <taxon>Hymenobacter</taxon>
    </lineage>
</organism>
<feature type="signal peptide" evidence="1">
    <location>
        <begin position="1"/>
        <end position="19"/>
    </location>
</feature>
<dbReference type="Proteomes" id="UP000831113">
    <property type="component" value="Chromosome"/>
</dbReference>
<dbReference type="EMBL" id="CP094669">
    <property type="protein sequence ID" value="UOG74416.1"/>
    <property type="molecule type" value="Genomic_DNA"/>
</dbReference>
<protein>
    <recommendedName>
        <fullName evidence="4">PEGA domain-containing protein</fullName>
    </recommendedName>
</protein>
<keyword evidence="1" id="KW-0732">Signal</keyword>
<accession>A0ABY4CWF3</accession>
<dbReference type="PROSITE" id="PS51257">
    <property type="entry name" value="PROKAR_LIPOPROTEIN"/>
    <property type="match status" value="1"/>
</dbReference>
<name>A0ABY4CWF3_9BACT</name>
<gene>
    <name evidence="2" type="ORF">MTX78_20135</name>
</gene>
<evidence type="ECO:0000313" key="3">
    <source>
        <dbReference type="Proteomes" id="UP000831113"/>
    </source>
</evidence>
<keyword evidence="3" id="KW-1185">Reference proteome</keyword>
<dbReference type="RefSeq" id="WP_243797779.1">
    <property type="nucleotide sequence ID" value="NZ_CP094669.1"/>
</dbReference>